<keyword evidence="1" id="KW-0812">Transmembrane</keyword>
<evidence type="ECO:0000256" key="1">
    <source>
        <dbReference type="SAM" id="Phobius"/>
    </source>
</evidence>
<feature type="transmembrane region" description="Helical" evidence="1">
    <location>
        <begin position="6"/>
        <end position="24"/>
    </location>
</feature>
<organism evidence="2">
    <name type="scientific">uncultured bacterium</name>
    <name type="common">gcode 4</name>
    <dbReference type="NCBI Taxonomy" id="1234023"/>
    <lineage>
        <taxon>Bacteria</taxon>
        <taxon>environmental samples</taxon>
    </lineage>
</organism>
<protein>
    <recommendedName>
        <fullName evidence="3">DUF4145 domain-containing protein</fullName>
    </recommendedName>
</protein>
<comment type="caution">
    <text evidence="2">The sequence shown here is derived from an EMBL/GenBank/DDBJ whole genome shotgun (WGS) entry which is preliminary data.</text>
</comment>
<dbReference type="EMBL" id="AMFJ01021595">
    <property type="protein sequence ID" value="EKD66792.1"/>
    <property type="molecule type" value="Genomic_DNA"/>
</dbReference>
<reference evidence="2" key="1">
    <citation type="journal article" date="2012" name="Science">
        <title>Fermentation, hydrogen, and sulfur metabolism in multiple uncultivated bacterial phyla.</title>
        <authorList>
            <person name="Wrighton K.C."/>
            <person name="Thomas B.C."/>
            <person name="Sharon I."/>
            <person name="Miller C.S."/>
            <person name="Castelle C.J."/>
            <person name="VerBerkmoes N.C."/>
            <person name="Wilkins M.J."/>
            <person name="Hettich R.L."/>
            <person name="Lipton M.S."/>
            <person name="Williams K.H."/>
            <person name="Long P.E."/>
            <person name="Banfield J.F."/>
        </authorList>
    </citation>
    <scope>NUCLEOTIDE SEQUENCE [LARGE SCALE GENOMIC DNA]</scope>
</reference>
<evidence type="ECO:0000313" key="2">
    <source>
        <dbReference type="EMBL" id="EKD66792.1"/>
    </source>
</evidence>
<gene>
    <name evidence="2" type="ORF">ACD_49C00009G0017</name>
</gene>
<sequence length="130" mass="15610">MSELIFWGIFLIIIGVWIAFVVIYSKPRKLSKSRITFYKDELIKCDNYSNSEKIIKYDKILNHILRDYWIKGNLWDQLKKKPAMIKDIQEIWRLHKIRNIIAHDLSGMSEVKLEIDAIKYKKELNKLLNN</sequence>
<proteinExistence type="predicted"/>
<accession>K2AYH1</accession>
<dbReference type="AlphaFoldDB" id="K2AYH1"/>
<evidence type="ECO:0008006" key="3">
    <source>
        <dbReference type="Google" id="ProtNLM"/>
    </source>
</evidence>
<keyword evidence="1" id="KW-1133">Transmembrane helix</keyword>
<keyword evidence="1" id="KW-0472">Membrane</keyword>
<name>K2AYH1_9BACT</name>